<dbReference type="Gene3D" id="3.40.50.720">
    <property type="entry name" value="NAD(P)-binding Rossmann-like Domain"/>
    <property type="match status" value="1"/>
</dbReference>
<organism evidence="4 5">
    <name type="scientific">Epichloe bromicola</name>
    <dbReference type="NCBI Taxonomy" id="79588"/>
    <lineage>
        <taxon>Eukaryota</taxon>
        <taxon>Fungi</taxon>
        <taxon>Dikarya</taxon>
        <taxon>Ascomycota</taxon>
        <taxon>Pezizomycotina</taxon>
        <taxon>Sordariomycetes</taxon>
        <taxon>Hypocreomycetidae</taxon>
        <taxon>Hypocreales</taxon>
        <taxon>Clavicipitaceae</taxon>
        <taxon>Epichloe</taxon>
    </lineage>
</organism>
<comment type="caution">
    <text evidence="4">The sequence shown here is derived from an EMBL/GenBank/DDBJ whole genome shotgun (WGS) entry which is preliminary data.</text>
</comment>
<dbReference type="InterPro" id="IPR013149">
    <property type="entry name" value="ADH-like_C"/>
</dbReference>
<name>A0ABQ0CSJ2_9HYPO</name>
<dbReference type="EMBL" id="BAAFGZ010000192">
    <property type="protein sequence ID" value="GAB0136424.1"/>
    <property type="molecule type" value="Genomic_DNA"/>
</dbReference>
<keyword evidence="2" id="KW-0560">Oxidoreductase</keyword>
<evidence type="ECO:0000313" key="5">
    <source>
        <dbReference type="Proteomes" id="UP001562357"/>
    </source>
</evidence>
<dbReference type="InterPro" id="IPR011032">
    <property type="entry name" value="GroES-like_sf"/>
</dbReference>
<keyword evidence="5" id="KW-1185">Reference proteome</keyword>
<dbReference type="Proteomes" id="UP001562357">
    <property type="component" value="Unassembled WGS sequence"/>
</dbReference>
<reference evidence="5" key="1">
    <citation type="submission" date="2024-06" db="EMBL/GenBank/DDBJ databases">
        <title>Draft Genome Sequences of Epichloe bromicola Strains Isolated from Elymus ciliaris.</title>
        <authorList>
            <consortium name="Epichloe bromicola genome sequencing consortium"/>
            <person name="Miura A."/>
            <person name="Imano S."/>
            <person name="Ashida A."/>
            <person name="Sato I."/>
            <person name="Chiba S."/>
            <person name="Tanaka A."/>
            <person name="Camagna M."/>
            <person name="Takemoto D."/>
        </authorList>
    </citation>
    <scope>NUCLEOTIDE SEQUENCE [LARGE SCALE GENOMIC DNA]</scope>
    <source>
        <strain evidence="5">DP</strain>
    </source>
</reference>
<dbReference type="PANTHER" id="PTHR48106:SF13">
    <property type="entry name" value="QUINONE OXIDOREDUCTASE-RELATED"/>
    <property type="match status" value="1"/>
</dbReference>
<dbReference type="CDD" id="cd05286">
    <property type="entry name" value="QOR2"/>
    <property type="match status" value="1"/>
</dbReference>
<sequence>MAPVPQTMKAIQMTQTGGPEVLQLKDVPVPSPSAGQVLVKNDFTGVNFIDTYFRTGLYPAALPLTLGREAAGTVVAFSPPDGGSSSVVPVPVGTRVVYMDQGTYAQYSAVDASRVVRVPDGLTAEQAAAVYLQGLTAWTLVREAADVRPGQWALVHAAAGGVGLLLVQMLGIVGANVIGTASTREKCELARENGAGWTIVGSAEDVVARVKDITGGHGVDAIFDGVGKATFDADLEMIAPKGHLVSFGNASGVVPPVNILRLGAKNVKLMRPVLNGYIAERQDLEKYTGELFELVASGKLNIAVHDVYPLSQAARAHVDIESRKTTGKLLLSCE</sequence>
<dbReference type="SMART" id="SM00829">
    <property type="entry name" value="PKS_ER"/>
    <property type="match status" value="1"/>
</dbReference>
<dbReference type="InterPro" id="IPR013154">
    <property type="entry name" value="ADH-like_N"/>
</dbReference>
<dbReference type="InterPro" id="IPR036291">
    <property type="entry name" value="NAD(P)-bd_dom_sf"/>
</dbReference>
<proteinExistence type="predicted"/>
<evidence type="ECO:0000256" key="2">
    <source>
        <dbReference type="ARBA" id="ARBA00023002"/>
    </source>
</evidence>
<dbReference type="Pfam" id="PF00107">
    <property type="entry name" value="ADH_zinc_N"/>
    <property type="match status" value="1"/>
</dbReference>
<dbReference type="SUPFAM" id="SSF50129">
    <property type="entry name" value="GroES-like"/>
    <property type="match status" value="1"/>
</dbReference>
<dbReference type="InterPro" id="IPR020843">
    <property type="entry name" value="ER"/>
</dbReference>
<dbReference type="PANTHER" id="PTHR48106">
    <property type="entry name" value="QUINONE OXIDOREDUCTASE PIG3-RELATED"/>
    <property type="match status" value="1"/>
</dbReference>
<accession>A0ABQ0CSJ2</accession>
<dbReference type="Pfam" id="PF08240">
    <property type="entry name" value="ADH_N"/>
    <property type="match status" value="1"/>
</dbReference>
<dbReference type="SUPFAM" id="SSF51735">
    <property type="entry name" value="NAD(P)-binding Rossmann-fold domains"/>
    <property type="match status" value="1"/>
</dbReference>
<evidence type="ECO:0000313" key="4">
    <source>
        <dbReference type="EMBL" id="GAB0136424.1"/>
    </source>
</evidence>
<evidence type="ECO:0000259" key="3">
    <source>
        <dbReference type="SMART" id="SM00829"/>
    </source>
</evidence>
<protein>
    <recommendedName>
        <fullName evidence="3">Enoyl reductase (ER) domain-containing protein</fullName>
    </recommendedName>
</protein>
<keyword evidence="1" id="KW-0521">NADP</keyword>
<dbReference type="Gene3D" id="3.90.180.10">
    <property type="entry name" value="Medium-chain alcohol dehydrogenases, catalytic domain"/>
    <property type="match status" value="1"/>
</dbReference>
<evidence type="ECO:0000256" key="1">
    <source>
        <dbReference type="ARBA" id="ARBA00022857"/>
    </source>
</evidence>
<feature type="domain" description="Enoyl reductase (ER)" evidence="3">
    <location>
        <begin position="17"/>
        <end position="331"/>
    </location>
</feature>
<gene>
    <name evidence="4" type="primary">g4725</name>
    <name evidence="4" type="ORF">EsDP_00004725</name>
</gene>
<dbReference type="InterPro" id="IPR047618">
    <property type="entry name" value="QOR-like"/>
</dbReference>